<evidence type="ECO:0000313" key="1">
    <source>
        <dbReference type="EMBL" id="KAK9148835.1"/>
    </source>
</evidence>
<name>A0AAP0KBG3_9MAGN</name>
<proteinExistence type="predicted"/>
<evidence type="ECO:0000313" key="2">
    <source>
        <dbReference type="Proteomes" id="UP001419268"/>
    </source>
</evidence>
<reference evidence="1 2" key="1">
    <citation type="submission" date="2024-01" db="EMBL/GenBank/DDBJ databases">
        <title>Genome assemblies of Stephania.</title>
        <authorList>
            <person name="Yang L."/>
        </authorList>
    </citation>
    <scope>NUCLEOTIDE SEQUENCE [LARGE SCALE GENOMIC DNA]</scope>
    <source>
        <strain evidence="1">JXDWG</strain>
        <tissue evidence="1">Leaf</tissue>
    </source>
</reference>
<accession>A0AAP0KBG3</accession>
<keyword evidence="2" id="KW-1185">Reference proteome</keyword>
<comment type="caution">
    <text evidence="1">The sequence shown here is derived from an EMBL/GenBank/DDBJ whole genome shotgun (WGS) entry which is preliminary data.</text>
</comment>
<gene>
    <name evidence="1" type="ORF">Scep_007592</name>
</gene>
<organism evidence="1 2">
    <name type="scientific">Stephania cephalantha</name>
    <dbReference type="NCBI Taxonomy" id="152367"/>
    <lineage>
        <taxon>Eukaryota</taxon>
        <taxon>Viridiplantae</taxon>
        <taxon>Streptophyta</taxon>
        <taxon>Embryophyta</taxon>
        <taxon>Tracheophyta</taxon>
        <taxon>Spermatophyta</taxon>
        <taxon>Magnoliopsida</taxon>
        <taxon>Ranunculales</taxon>
        <taxon>Menispermaceae</taxon>
        <taxon>Menispermoideae</taxon>
        <taxon>Cissampelideae</taxon>
        <taxon>Stephania</taxon>
    </lineage>
</organism>
<dbReference type="EMBL" id="JBBNAG010000003">
    <property type="protein sequence ID" value="KAK9148835.1"/>
    <property type="molecule type" value="Genomic_DNA"/>
</dbReference>
<dbReference type="Proteomes" id="UP001419268">
    <property type="component" value="Unassembled WGS sequence"/>
</dbReference>
<dbReference type="AlphaFoldDB" id="A0AAP0KBG3"/>
<sequence>MESPLSISKPLSMGKPSSSFTVREKHVDLARFASIPFVSVRVCDRFCGGCAGMASTVYIKGVAVTNYKRFAVSDDDKWCSKYSKLYLRANKELMNQCKLKRKTIMENSVSNGLICMCTSIMK</sequence>
<protein>
    <submittedName>
        <fullName evidence="1">Uncharacterized protein</fullName>
    </submittedName>
</protein>